<gene>
    <name evidence="2" type="ORF">DBRI00130_LOCUS31494</name>
</gene>
<feature type="region of interest" description="Disordered" evidence="1">
    <location>
        <begin position="414"/>
        <end position="460"/>
    </location>
</feature>
<feature type="region of interest" description="Disordered" evidence="1">
    <location>
        <begin position="80"/>
        <end position="109"/>
    </location>
</feature>
<feature type="compositionally biased region" description="Low complexity" evidence="1">
    <location>
        <begin position="539"/>
        <end position="557"/>
    </location>
</feature>
<feature type="compositionally biased region" description="Basic and acidic residues" evidence="1">
    <location>
        <begin position="424"/>
        <end position="442"/>
    </location>
</feature>
<feature type="compositionally biased region" description="Basic and acidic residues" evidence="1">
    <location>
        <begin position="558"/>
        <end position="567"/>
    </location>
</feature>
<accession>A0A7S4W3S9</accession>
<evidence type="ECO:0000313" key="2">
    <source>
        <dbReference type="EMBL" id="CAE4638685.1"/>
    </source>
</evidence>
<proteinExistence type="predicted"/>
<sequence length="637" mass="70809">MADNSNINAQQQQENDEAEEIENSRRIATTTRKLPSRNLKQSMPDFAKSSFARSLYNMDDSVLNSHPVFDNIDRGDIGDITNDELLFNPPPPPPPPSVNQEEQEKKMPSATKDLSNLYVQQPTATTTISSPERPSFASLMKDLKPLHLDREESWVKDLRAQTSSLSLEGCCIAQDLIQENQQQQQQQEHSNDCDVSYSSILQDSMRSLTLDNYQAQQQQQLRRDSDNTSFGGIDSYLRGGSSRSFDIVTSDANTVSSSSLFSTSTPAQTDRKIPTTTLNTNVSVTTNTFPTAATTTPTRTTTRDSFATVAATTDEEGVDEATAPTTESIADIVRKQYQKVTPKEPSSSLSASILEKFKQPIKMNSSFSSSSSRKEIFSHRYYLQQQKRKEEEQQQTSSEEASLMISSDLCIGRLLHPSSSSSSNRDENEIHNNDDANKKKDAQPFSKVSSINIDNNGLKMGDNIQRKLNEDHNFCHQQQRSKGDENDKQLKENIQSRRRSSHESLIEQDEKIKNKLREDAEMQRNQKSRGESSRIHRVSTSSSTTATTSSSSLQSTKKSNEGEENKQGKGPIQKYEHVVTCLKCKSELCAKRTAFLVSCPKCHSVSPNCGSNRTTTSVATAASATMNRVSSGSGLRA</sequence>
<dbReference type="AlphaFoldDB" id="A0A7S4W3S9"/>
<feature type="compositionally biased region" description="Pro residues" evidence="1">
    <location>
        <begin position="88"/>
        <end position="97"/>
    </location>
</feature>
<evidence type="ECO:0000256" key="1">
    <source>
        <dbReference type="SAM" id="MobiDB-lite"/>
    </source>
</evidence>
<protein>
    <submittedName>
        <fullName evidence="2">Uncharacterized protein</fullName>
    </submittedName>
</protein>
<name>A0A7S4W3S9_9STRA</name>
<feature type="compositionally biased region" description="Polar residues" evidence="1">
    <location>
        <begin position="446"/>
        <end position="455"/>
    </location>
</feature>
<feature type="compositionally biased region" description="Polar residues" evidence="1">
    <location>
        <begin position="26"/>
        <end position="41"/>
    </location>
</feature>
<dbReference type="EMBL" id="HBNS01040418">
    <property type="protein sequence ID" value="CAE4638685.1"/>
    <property type="molecule type" value="Transcribed_RNA"/>
</dbReference>
<feature type="compositionally biased region" description="Basic and acidic residues" evidence="1">
    <location>
        <begin position="481"/>
        <end position="534"/>
    </location>
</feature>
<feature type="compositionally biased region" description="Low complexity" evidence="1">
    <location>
        <begin position="1"/>
        <end position="13"/>
    </location>
</feature>
<feature type="region of interest" description="Disordered" evidence="1">
    <location>
        <begin position="1"/>
        <end position="43"/>
    </location>
</feature>
<organism evidence="2">
    <name type="scientific">Ditylum brightwellii</name>
    <dbReference type="NCBI Taxonomy" id="49249"/>
    <lineage>
        <taxon>Eukaryota</taxon>
        <taxon>Sar</taxon>
        <taxon>Stramenopiles</taxon>
        <taxon>Ochrophyta</taxon>
        <taxon>Bacillariophyta</taxon>
        <taxon>Mediophyceae</taxon>
        <taxon>Lithodesmiophycidae</taxon>
        <taxon>Lithodesmiales</taxon>
        <taxon>Lithodesmiaceae</taxon>
        <taxon>Ditylum</taxon>
    </lineage>
</organism>
<feature type="region of interest" description="Disordered" evidence="1">
    <location>
        <begin position="475"/>
        <end position="570"/>
    </location>
</feature>
<reference evidence="2" key="1">
    <citation type="submission" date="2021-01" db="EMBL/GenBank/DDBJ databases">
        <authorList>
            <person name="Corre E."/>
            <person name="Pelletier E."/>
            <person name="Niang G."/>
            <person name="Scheremetjew M."/>
            <person name="Finn R."/>
            <person name="Kale V."/>
            <person name="Holt S."/>
            <person name="Cochrane G."/>
            <person name="Meng A."/>
            <person name="Brown T."/>
            <person name="Cohen L."/>
        </authorList>
    </citation>
    <scope>NUCLEOTIDE SEQUENCE</scope>
    <source>
        <strain evidence="2">GSO104</strain>
    </source>
</reference>